<evidence type="ECO:0000256" key="5">
    <source>
        <dbReference type="ARBA" id="ARBA00022989"/>
    </source>
</evidence>
<feature type="transmembrane region" description="Helical" evidence="7">
    <location>
        <begin position="14"/>
        <end position="35"/>
    </location>
</feature>
<evidence type="ECO:0000256" key="3">
    <source>
        <dbReference type="ARBA" id="ARBA00022475"/>
    </source>
</evidence>
<evidence type="ECO:0000313" key="9">
    <source>
        <dbReference type="EMBL" id="TVZ01428.1"/>
    </source>
</evidence>
<dbReference type="SUPFAM" id="SSF82866">
    <property type="entry name" value="Multidrug efflux transporter AcrB transmembrane domain"/>
    <property type="match status" value="2"/>
</dbReference>
<feature type="transmembrane region" description="Helical" evidence="7">
    <location>
        <begin position="584"/>
        <end position="606"/>
    </location>
</feature>
<keyword evidence="10" id="KW-1185">Reference proteome</keyword>
<feature type="transmembrane region" description="Helical" evidence="7">
    <location>
        <begin position="652"/>
        <end position="675"/>
    </location>
</feature>
<feature type="transmembrane region" description="Helical" evidence="7">
    <location>
        <begin position="517"/>
        <end position="537"/>
    </location>
</feature>
<keyword evidence="5 7" id="KW-1133">Transmembrane helix</keyword>
<comment type="caution">
    <text evidence="9">The sequence shown here is derived from an EMBL/GenBank/DDBJ whole genome shotgun (WGS) entry which is preliminary data.</text>
</comment>
<dbReference type="PANTHER" id="PTHR33406:SF11">
    <property type="entry name" value="MEMBRANE PROTEIN SCO6666-RELATED"/>
    <property type="match status" value="1"/>
</dbReference>
<feature type="domain" description="Membrane transport protein MMPL" evidence="8">
    <location>
        <begin position="45"/>
        <end position="370"/>
    </location>
</feature>
<evidence type="ECO:0000259" key="8">
    <source>
        <dbReference type="Pfam" id="PF03176"/>
    </source>
</evidence>
<feature type="domain" description="Membrane transport protein MMPL" evidence="8">
    <location>
        <begin position="463"/>
        <end position="690"/>
    </location>
</feature>
<organism evidence="9 10">
    <name type="scientific">Trebonia kvetii</name>
    <dbReference type="NCBI Taxonomy" id="2480626"/>
    <lineage>
        <taxon>Bacteria</taxon>
        <taxon>Bacillati</taxon>
        <taxon>Actinomycetota</taxon>
        <taxon>Actinomycetes</taxon>
        <taxon>Streptosporangiales</taxon>
        <taxon>Treboniaceae</taxon>
        <taxon>Trebonia</taxon>
    </lineage>
</organism>
<keyword evidence="3" id="KW-1003">Cell membrane</keyword>
<evidence type="ECO:0000256" key="6">
    <source>
        <dbReference type="ARBA" id="ARBA00023136"/>
    </source>
</evidence>
<sequence length="747" mass="78171">MFQWIARQVVTRRLAVLLAAGAFVVIGILWGTAAFGRLAAGGFDDPGSQSTLAAQRIPAELGQHTPDVLVLYSSRSASVDTPTFRDAVRGVETRLRATPVVDGVTGYYDGTNNRFVSADRHATYIAVQLRAADDSQRRSAFETIKQDLTAPGLTSQVGGDVAVQAAGDDVTKRDVARGEMFALPVVLVLLAVIFGSVVAALMPLLVGIVAILGALTATRAIESVTTVSTFAINTITLLGLGMAVDYALIVINRYREQLRLGDSPQEAARHTVLTAGRTVVISGLTVTLSLASMLVFPEVFLHSMAFGGMSAVFIAMVTSLTVLPAALAMLGHRVNALPVRRRAVSTLRARGEEEGAWARIARAVMRRPASYATAVVVVLAVLSLPVLHLRFGGFDERVLPADSGPRVAAEALARDFPGLASFPIEVLAEGAGAPQAVHLEGAIRALPGVSSVTVTAVRAGHALLEVGYRGEPAAASTQALVSDIRALPAPAGVSVLVAGPPAELADQLHSLAAGLPWMLLIMAVVTLVLLFLAFGSVVLPVKAVLVNVLSVGAAFGVLVWGFQYGHLSGFLRFTSTSYLEPTTLVLVLALLFGLATDYEVFLLSRVREEWLRRGDNTAAVAAGLQRTGGVITAAALLLGVVTAGFASGQLVIAKLIGVGMVSGLALDAVLVRMILVPSTMRLLGRWNWWLPAPLAAVYRRLGLQEAAPPARPGSVPVGGVPALDDDLVGDVLRVVPDAPDEAGPAPR</sequence>
<feature type="transmembrane region" description="Helical" evidence="7">
    <location>
        <begin position="369"/>
        <end position="389"/>
    </location>
</feature>
<evidence type="ECO:0000256" key="1">
    <source>
        <dbReference type="ARBA" id="ARBA00004651"/>
    </source>
</evidence>
<dbReference type="InterPro" id="IPR004869">
    <property type="entry name" value="MMPL_dom"/>
</dbReference>
<dbReference type="EMBL" id="RPFW01000007">
    <property type="protein sequence ID" value="TVZ01428.1"/>
    <property type="molecule type" value="Genomic_DNA"/>
</dbReference>
<comment type="similarity">
    <text evidence="2">Belongs to the resistance-nodulation-cell division (RND) (TC 2.A.6) family. MmpL subfamily.</text>
</comment>
<proteinExistence type="inferred from homology"/>
<name>A0A6P2BRD5_9ACTN</name>
<evidence type="ECO:0000256" key="7">
    <source>
        <dbReference type="SAM" id="Phobius"/>
    </source>
</evidence>
<keyword evidence="4 7" id="KW-0812">Transmembrane</keyword>
<dbReference type="InterPro" id="IPR050545">
    <property type="entry name" value="Mycobact_MmpL"/>
</dbReference>
<dbReference type="GO" id="GO:0005886">
    <property type="term" value="C:plasma membrane"/>
    <property type="evidence" value="ECO:0007669"/>
    <property type="project" value="UniProtKB-SubCell"/>
</dbReference>
<feature type="transmembrane region" description="Helical" evidence="7">
    <location>
        <begin position="308"/>
        <end position="331"/>
    </location>
</feature>
<feature type="transmembrane region" description="Helical" evidence="7">
    <location>
        <begin position="272"/>
        <end position="296"/>
    </location>
</feature>
<dbReference type="OrthoDB" id="7051771at2"/>
<dbReference type="Pfam" id="PF03176">
    <property type="entry name" value="MMPL"/>
    <property type="match status" value="2"/>
</dbReference>
<gene>
    <name evidence="9" type="ORF">EAS64_32710</name>
</gene>
<keyword evidence="6 7" id="KW-0472">Membrane</keyword>
<evidence type="ECO:0000256" key="4">
    <source>
        <dbReference type="ARBA" id="ARBA00022692"/>
    </source>
</evidence>
<dbReference type="AlphaFoldDB" id="A0A6P2BRD5"/>
<feature type="transmembrane region" description="Helical" evidence="7">
    <location>
        <begin position="227"/>
        <end position="251"/>
    </location>
</feature>
<evidence type="ECO:0000313" key="10">
    <source>
        <dbReference type="Proteomes" id="UP000460272"/>
    </source>
</evidence>
<dbReference type="Gene3D" id="1.20.1640.10">
    <property type="entry name" value="Multidrug efflux transporter AcrB transmembrane domain"/>
    <property type="match status" value="2"/>
</dbReference>
<feature type="transmembrane region" description="Helical" evidence="7">
    <location>
        <begin position="627"/>
        <end position="646"/>
    </location>
</feature>
<accession>A0A6P2BRD5</accession>
<feature type="transmembrane region" description="Helical" evidence="7">
    <location>
        <begin position="182"/>
        <end position="215"/>
    </location>
</feature>
<protein>
    <submittedName>
        <fullName evidence="9">MMPL family transporter</fullName>
    </submittedName>
</protein>
<comment type="subcellular location">
    <subcellularLocation>
        <location evidence="1">Cell membrane</location>
        <topology evidence="1">Multi-pass membrane protein</topology>
    </subcellularLocation>
</comment>
<reference evidence="9 10" key="1">
    <citation type="submission" date="2018-11" db="EMBL/GenBank/DDBJ databases">
        <title>Trebonia kvetii gen.nov., sp.nov., a novel acidophilic actinobacterium, and proposal of the new actinobacterial family Treboniaceae fam. nov.</title>
        <authorList>
            <person name="Rapoport D."/>
            <person name="Sagova-Mareckova M."/>
            <person name="Sedlacek I."/>
            <person name="Provaznik J."/>
            <person name="Kralova S."/>
            <person name="Pavlinic D."/>
            <person name="Benes V."/>
            <person name="Kopecky J."/>
        </authorList>
    </citation>
    <scope>NUCLEOTIDE SEQUENCE [LARGE SCALE GENOMIC DNA]</scope>
    <source>
        <strain evidence="9 10">15Tr583</strain>
    </source>
</reference>
<dbReference type="PANTHER" id="PTHR33406">
    <property type="entry name" value="MEMBRANE PROTEIN MJ1562-RELATED"/>
    <property type="match status" value="1"/>
</dbReference>
<feature type="transmembrane region" description="Helical" evidence="7">
    <location>
        <begin position="544"/>
        <end position="564"/>
    </location>
</feature>
<evidence type="ECO:0000256" key="2">
    <source>
        <dbReference type="ARBA" id="ARBA00010157"/>
    </source>
</evidence>
<dbReference type="Proteomes" id="UP000460272">
    <property type="component" value="Unassembled WGS sequence"/>
</dbReference>